<dbReference type="InterPro" id="IPR029057">
    <property type="entry name" value="PRTase-like"/>
</dbReference>
<dbReference type="PANTHER" id="PTHR32315:SF4">
    <property type="entry name" value="URACIL PHOSPHORIBOSYLTRANSFERASE, CHLOROPLASTIC"/>
    <property type="match status" value="1"/>
</dbReference>
<accession>A0A022W4G6</accession>
<keyword evidence="6 11" id="KW-0328">Glycosyltransferase</keyword>
<dbReference type="CDD" id="cd06223">
    <property type="entry name" value="PRTases_typeI"/>
    <property type="match status" value="1"/>
</dbReference>
<keyword evidence="5" id="KW-0021">Allosteric enzyme</keyword>
<dbReference type="GO" id="GO:0005525">
    <property type="term" value="F:GTP binding"/>
    <property type="evidence" value="ECO:0007669"/>
    <property type="project" value="UniProtKB-KW"/>
</dbReference>
<evidence type="ECO:0000256" key="1">
    <source>
        <dbReference type="ARBA" id="ARBA00001946"/>
    </source>
</evidence>
<dbReference type="HOGENOM" id="CLU_067096_2_1_1"/>
<proteinExistence type="inferred from homology"/>
<evidence type="ECO:0000256" key="4">
    <source>
        <dbReference type="ARBA" id="ARBA00011894"/>
    </source>
</evidence>
<dbReference type="FunFam" id="3.40.50.2020:FF:000049">
    <property type="entry name" value="Putative uracil phosphoribosyltransferase urg2"/>
    <property type="match status" value="1"/>
</dbReference>
<comment type="pathway">
    <text evidence="2">Pyrimidine metabolism; UMP biosynthesis via salvage pathway; UMP from uracil: step 1/1.</text>
</comment>
<dbReference type="OrthoDB" id="10257085at2759"/>
<dbReference type="Pfam" id="PF14681">
    <property type="entry name" value="UPRTase"/>
    <property type="match status" value="1"/>
</dbReference>
<dbReference type="PANTHER" id="PTHR32315">
    <property type="entry name" value="ADENINE PHOSPHORIBOSYLTRANSFERASE"/>
    <property type="match status" value="1"/>
</dbReference>
<evidence type="ECO:0000313" key="11">
    <source>
        <dbReference type="EMBL" id="EZF53026.1"/>
    </source>
</evidence>
<dbReference type="AlphaFoldDB" id="A0A022W4G6"/>
<organism evidence="11">
    <name type="scientific">Trichophyton rubrum CBS 288.86</name>
    <dbReference type="NCBI Taxonomy" id="1215330"/>
    <lineage>
        <taxon>Eukaryota</taxon>
        <taxon>Fungi</taxon>
        <taxon>Dikarya</taxon>
        <taxon>Ascomycota</taxon>
        <taxon>Pezizomycotina</taxon>
        <taxon>Eurotiomycetes</taxon>
        <taxon>Eurotiomycetidae</taxon>
        <taxon>Onygenales</taxon>
        <taxon>Arthrodermataceae</taxon>
        <taxon>Trichophyton</taxon>
    </lineage>
</organism>
<comment type="cofactor">
    <cofactor evidence="1">
        <name>Mg(2+)</name>
        <dbReference type="ChEBI" id="CHEBI:18420"/>
    </cofactor>
</comment>
<dbReference type="EC" id="2.4.2.9" evidence="4"/>
<keyword evidence="7 11" id="KW-0808">Transferase</keyword>
<gene>
    <name evidence="11" type="ORF">H103_03955</name>
</gene>
<dbReference type="Proteomes" id="UP000023758">
    <property type="component" value="Unassembled WGS sequence"/>
</dbReference>
<protein>
    <recommendedName>
        <fullName evidence="4">uracil phosphoribosyltransferase</fullName>
        <ecNumber evidence="4">2.4.2.9</ecNumber>
    </recommendedName>
</protein>
<evidence type="ECO:0000256" key="7">
    <source>
        <dbReference type="ARBA" id="ARBA00022679"/>
    </source>
</evidence>
<dbReference type="NCBIfam" id="NF001097">
    <property type="entry name" value="PRK00129.1"/>
    <property type="match status" value="1"/>
</dbReference>
<sequence length="233" mass="24841">MSQTLPKNVHVSRHPCLRVKLSQLRSGKASSRETNDLVHEIATIIGCEAFADNISVAPGEKNTTPLGYEYTTSSITPDKIALVPILRSGLGMVNAIQTLLPCTPAVHHLGLFREPTTLEPVEYYNNLPFQPNSTGVNSAAAKLAIIIDPVVATGSTASAAIQTLREWGVERILFLCILGSHAGLIKAAGEWEEGVQVWTGAVDEQVDMKGMIQPGLGDIGDRLFSAGGRTSVS</sequence>
<keyword evidence="8" id="KW-0547">Nucleotide-binding</keyword>
<evidence type="ECO:0000256" key="3">
    <source>
        <dbReference type="ARBA" id="ARBA00009516"/>
    </source>
</evidence>
<reference evidence="11" key="1">
    <citation type="submission" date="2014-02" db="EMBL/GenBank/DDBJ databases">
        <title>The Genome Sequence of Trichophyton rubrum (morphotype fischeri) CBS 288.86.</title>
        <authorList>
            <consortium name="The Broad Institute Genomics Platform"/>
            <person name="Cuomo C.A."/>
            <person name="White T.C."/>
            <person name="Graser Y."/>
            <person name="Martinez-Rossi N."/>
            <person name="Heitman J."/>
            <person name="Young S.K."/>
            <person name="Zeng Q."/>
            <person name="Gargeya S."/>
            <person name="Abouelleil A."/>
            <person name="Alvarado L."/>
            <person name="Chapman S.B."/>
            <person name="Gainer-Dewar J."/>
            <person name="Goldberg J."/>
            <person name="Griggs A."/>
            <person name="Gujja S."/>
            <person name="Hansen M."/>
            <person name="Howarth C."/>
            <person name="Imamovic A."/>
            <person name="Larimer J."/>
            <person name="Martinez D."/>
            <person name="Murphy C."/>
            <person name="Pearson M.D."/>
            <person name="Persinoti G."/>
            <person name="Poon T."/>
            <person name="Priest M."/>
            <person name="Roberts A.D."/>
            <person name="Saif S."/>
            <person name="Shea T.D."/>
            <person name="Sykes S.N."/>
            <person name="Wortman J."/>
            <person name="Nusbaum C."/>
            <person name="Birren B."/>
        </authorList>
    </citation>
    <scope>NUCLEOTIDE SEQUENCE [LARGE SCALE GENOMIC DNA]</scope>
    <source>
        <strain evidence="11">CBS 288.86</strain>
    </source>
</reference>
<comment type="similarity">
    <text evidence="3">Belongs to the UPRTase family.</text>
</comment>
<feature type="domain" description="Phosphoribosyltransferase" evidence="10">
    <location>
        <begin position="11"/>
        <end position="225"/>
    </location>
</feature>
<dbReference type="EMBL" id="KK207831">
    <property type="protein sequence ID" value="EZF53026.1"/>
    <property type="molecule type" value="Genomic_DNA"/>
</dbReference>
<name>A0A022W4G6_TRIRU</name>
<evidence type="ECO:0000256" key="8">
    <source>
        <dbReference type="ARBA" id="ARBA00022741"/>
    </source>
</evidence>
<dbReference type="GO" id="GO:0004845">
    <property type="term" value="F:uracil phosphoribosyltransferase activity"/>
    <property type="evidence" value="ECO:0007669"/>
    <property type="project" value="UniProtKB-EC"/>
</dbReference>
<dbReference type="Gene3D" id="3.40.50.2020">
    <property type="match status" value="1"/>
</dbReference>
<evidence type="ECO:0000256" key="9">
    <source>
        <dbReference type="ARBA" id="ARBA00023134"/>
    </source>
</evidence>
<evidence type="ECO:0000256" key="6">
    <source>
        <dbReference type="ARBA" id="ARBA00022676"/>
    </source>
</evidence>
<dbReference type="SUPFAM" id="SSF53271">
    <property type="entry name" value="PRTase-like"/>
    <property type="match status" value="1"/>
</dbReference>
<evidence type="ECO:0000256" key="2">
    <source>
        <dbReference type="ARBA" id="ARBA00005180"/>
    </source>
</evidence>
<dbReference type="InterPro" id="IPR000836">
    <property type="entry name" value="PRTase_dom"/>
</dbReference>
<evidence type="ECO:0000256" key="5">
    <source>
        <dbReference type="ARBA" id="ARBA00022533"/>
    </source>
</evidence>
<dbReference type="InterPro" id="IPR050054">
    <property type="entry name" value="UPRTase/APRTase"/>
</dbReference>
<evidence type="ECO:0000259" key="10">
    <source>
        <dbReference type="Pfam" id="PF14681"/>
    </source>
</evidence>
<keyword evidence="9" id="KW-0342">GTP-binding</keyword>